<comment type="caution">
    <text evidence="2">The sequence shown here is derived from an EMBL/GenBank/DDBJ whole genome shotgun (WGS) entry which is preliminary data.</text>
</comment>
<evidence type="ECO:0000313" key="2">
    <source>
        <dbReference type="EMBL" id="CAG9529535.1"/>
    </source>
</evidence>
<dbReference type="AlphaFoldDB" id="A0A8J2PPA8"/>
<accession>A0A8J2PPA8</accession>
<evidence type="ECO:0000313" key="3">
    <source>
        <dbReference type="Proteomes" id="UP000746747"/>
    </source>
</evidence>
<protein>
    <submittedName>
        <fullName evidence="2">Uncharacterized protein</fullName>
    </submittedName>
</protein>
<organism evidence="2 3">
    <name type="scientific">Cercopithifilaria johnstoni</name>
    <dbReference type="NCBI Taxonomy" id="2874296"/>
    <lineage>
        <taxon>Eukaryota</taxon>
        <taxon>Metazoa</taxon>
        <taxon>Ecdysozoa</taxon>
        <taxon>Nematoda</taxon>
        <taxon>Chromadorea</taxon>
        <taxon>Rhabditida</taxon>
        <taxon>Spirurina</taxon>
        <taxon>Spiruromorpha</taxon>
        <taxon>Filarioidea</taxon>
        <taxon>Onchocercidae</taxon>
        <taxon>Cercopithifilaria</taxon>
    </lineage>
</organism>
<name>A0A8J2PPA8_9BILA</name>
<feature type="compositionally biased region" description="Polar residues" evidence="1">
    <location>
        <begin position="23"/>
        <end position="32"/>
    </location>
</feature>
<gene>
    <name evidence="2" type="ORF">CJOHNSTONI_LOCUS106</name>
</gene>
<evidence type="ECO:0000256" key="1">
    <source>
        <dbReference type="SAM" id="MobiDB-lite"/>
    </source>
</evidence>
<reference evidence="2" key="1">
    <citation type="submission" date="2021-09" db="EMBL/GenBank/DDBJ databases">
        <authorList>
            <consortium name="Pathogen Informatics"/>
        </authorList>
    </citation>
    <scope>NUCLEOTIDE SEQUENCE</scope>
</reference>
<feature type="region of interest" description="Disordered" evidence="1">
    <location>
        <begin position="23"/>
        <end position="42"/>
    </location>
</feature>
<sequence length="67" mass="7178">MSSGKQSAESEYEIAYRSTIQPRTAVRTQSRQSGSYSSGTVVGGGGGKAVFFFLRILCKLLLSQNKG</sequence>
<keyword evidence="3" id="KW-1185">Reference proteome</keyword>
<dbReference type="OrthoDB" id="5869398at2759"/>
<dbReference type="EMBL" id="CAKAEH010000023">
    <property type="protein sequence ID" value="CAG9529535.1"/>
    <property type="molecule type" value="Genomic_DNA"/>
</dbReference>
<dbReference type="Proteomes" id="UP000746747">
    <property type="component" value="Unassembled WGS sequence"/>
</dbReference>
<proteinExistence type="predicted"/>